<protein>
    <submittedName>
        <fullName evidence="11">Uncharacterized protein</fullName>
    </submittedName>
</protein>
<evidence type="ECO:0000256" key="1">
    <source>
        <dbReference type="ARBA" id="ARBA00004771"/>
    </source>
</evidence>
<dbReference type="AlphaFoldDB" id="A0A3R7A9E7"/>
<dbReference type="InterPro" id="IPR023213">
    <property type="entry name" value="CAT-like_dom_sf"/>
</dbReference>
<keyword evidence="8" id="KW-0472">Membrane</keyword>
<evidence type="ECO:0000256" key="7">
    <source>
        <dbReference type="ARBA" id="ARBA00048109"/>
    </source>
</evidence>
<dbReference type="GO" id="GO:0019432">
    <property type="term" value="P:triglyceride biosynthetic process"/>
    <property type="evidence" value="ECO:0007669"/>
    <property type="project" value="UniProtKB-UniPathway"/>
</dbReference>
<evidence type="ECO:0000256" key="5">
    <source>
        <dbReference type="ARBA" id="ARBA00024360"/>
    </source>
</evidence>
<comment type="catalytic activity">
    <reaction evidence="6">
        <text>a long chain fatty alcohol + a fatty acyl-CoA = a long-chain alcohol wax ester + CoA</text>
        <dbReference type="Rhea" id="RHEA:38443"/>
        <dbReference type="ChEBI" id="CHEBI:17135"/>
        <dbReference type="ChEBI" id="CHEBI:57287"/>
        <dbReference type="ChEBI" id="CHEBI:77636"/>
        <dbReference type="ChEBI" id="CHEBI:235323"/>
        <dbReference type="EC" id="2.3.1.75"/>
    </reaction>
</comment>
<evidence type="ECO:0000313" key="12">
    <source>
        <dbReference type="Proteomes" id="UP000285060"/>
    </source>
</evidence>
<comment type="similarity">
    <text evidence="5">In the N-terminal section; belongs to the long-chain O-acyltransferase family.</text>
</comment>
<comment type="pathway">
    <text evidence="1">Glycerolipid metabolism; triacylglycerol biosynthesis.</text>
</comment>
<dbReference type="EMBL" id="QUSY01000368">
    <property type="protein sequence ID" value="RHY29991.1"/>
    <property type="molecule type" value="Genomic_DNA"/>
</dbReference>
<dbReference type="SUPFAM" id="SSF52777">
    <property type="entry name" value="CoA-dependent acyltransferases"/>
    <property type="match status" value="1"/>
</dbReference>
<organism evidence="11 12">
    <name type="scientific">Aphanomyces invadans</name>
    <dbReference type="NCBI Taxonomy" id="157072"/>
    <lineage>
        <taxon>Eukaryota</taxon>
        <taxon>Sar</taxon>
        <taxon>Stramenopiles</taxon>
        <taxon>Oomycota</taxon>
        <taxon>Saprolegniomycetes</taxon>
        <taxon>Saprolegniales</taxon>
        <taxon>Verrucalvaceae</taxon>
        <taxon>Aphanomyces</taxon>
    </lineage>
</organism>
<evidence type="ECO:0000259" key="10">
    <source>
        <dbReference type="Pfam" id="PF06974"/>
    </source>
</evidence>
<feature type="domain" description="O-acyltransferase WSD1 C-terminal" evidence="10">
    <location>
        <begin position="357"/>
        <end position="496"/>
    </location>
</feature>
<gene>
    <name evidence="11" type="ORF">DYB32_004757</name>
</gene>
<dbReference type="InterPro" id="IPR009721">
    <property type="entry name" value="O-acyltransferase_WSD1_C"/>
</dbReference>
<dbReference type="PANTHER" id="PTHR31650:SF1">
    <property type="entry name" value="WAX ESTER SYNTHASE_DIACYLGLYCEROL ACYLTRANSFERASE 4-RELATED"/>
    <property type="match status" value="1"/>
</dbReference>
<comment type="catalytic activity">
    <reaction evidence="7">
        <text>an acyl-CoA + a 1,2-diacyl-sn-glycerol = a triacyl-sn-glycerol + CoA</text>
        <dbReference type="Rhea" id="RHEA:10868"/>
        <dbReference type="ChEBI" id="CHEBI:17815"/>
        <dbReference type="ChEBI" id="CHEBI:57287"/>
        <dbReference type="ChEBI" id="CHEBI:58342"/>
        <dbReference type="ChEBI" id="CHEBI:64615"/>
        <dbReference type="EC" id="2.3.1.20"/>
    </reaction>
</comment>
<feature type="transmembrane region" description="Helical" evidence="8">
    <location>
        <begin position="12"/>
        <end position="35"/>
    </location>
</feature>
<dbReference type="Pfam" id="PF03007">
    <property type="entry name" value="WS_DGAT_cat"/>
    <property type="match status" value="1"/>
</dbReference>
<keyword evidence="4" id="KW-0012">Acyltransferase</keyword>
<evidence type="ECO:0000256" key="8">
    <source>
        <dbReference type="SAM" id="Phobius"/>
    </source>
</evidence>
<keyword evidence="8" id="KW-1133">Transmembrane helix</keyword>
<keyword evidence="3" id="KW-0808">Transferase</keyword>
<evidence type="ECO:0000256" key="2">
    <source>
        <dbReference type="ARBA" id="ARBA00005189"/>
    </source>
</evidence>
<dbReference type="InterPro" id="IPR004255">
    <property type="entry name" value="O-acyltransferase_WSD1_N"/>
</dbReference>
<keyword evidence="8" id="KW-0812">Transmembrane</keyword>
<dbReference type="Pfam" id="PF06974">
    <property type="entry name" value="WS_DGAT_C"/>
    <property type="match status" value="1"/>
</dbReference>
<comment type="caution">
    <text evidence="11">The sequence shown here is derived from an EMBL/GenBank/DDBJ whole genome shotgun (WGS) entry which is preliminary data.</text>
</comment>
<dbReference type="VEuPathDB" id="FungiDB:H310_01800"/>
<dbReference type="GO" id="GO:0047196">
    <property type="term" value="F:long-chain-alcohol O-fatty-acyltransferase activity"/>
    <property type="evidence" value="ECO:0007669"/>
    <property type="project" value="UniProtKB-EC"/>
</dbReference>
<feature type="domain" description="O-acyltransferase WSD1-like N-terminal" evidence="9">
    <location>
        <begin position="144"/>
        <end position="315"/>
    </location>
</feature>
<evidence type="ECO:0000256" key="3">
    <source>
        <dbReference type="ARBA" id="ARBA00022679"/>
    </source>
</evidence>
<evidence type="ECO:0000256" key="4">
    <source>
        <dbReference type="ARBA" id="ARBA00023315"/>
    </source>
</evidence>
<dbReference type="GO" id="GO:0004144">
    <property type="term" value="F:diacylglycerol O-acyltransferase activity"/>
    <property type="evidence" value="ECO:0007669"/>
    <property type="project" value="UniProtKB-EC"/>
</dbReference>
<reference evidence="11 12" key="1">
    <citation type="submission" date="2018-08" db="EMBL/GenBank/DDBJ databases">
        <title>Aphanomyces genome sequencing and annotation.</title>
        <authorList>
            <person name="Minardi D."/>
            <person name="Oidtmann B."/>
            <person name="Van Der Giezen M."/>
            <person name="Studholme D.J."/>
        </authorList>
    </citation>
    <scope>NUCLEOTIDE SEQUENCE [LARGE SCALE GENOMIC DNA]</scope>
    <source>
        <strain evidence="11 12">NJM0002</strain>
    </source>
</reference>
<name>A0A3R7A9E7_9STRA</name>
<feature type="transmembrane region" description="Helical" evidence="8">
    <location>
        <begin position="47"/>
        <end position="71"/>
    </location>
</feature>
<evidence type="ECO:0000313" key="11">
    <source>
        <dbReference type="EMBL" id="RHY29991.1"/>
    </source>
</evidence>
<evidence type="ECO:0000256" key="6">
    <source>
        <dbReference type="ARBA" id="ARBA00047604"/>
    </source>
</evidence>
<evidence type="ECO:0000259" key="9">
    <source>
        <dbReference type="Pfam" id="PF03007"/>
    </source>
</evidence>
<keyword evidence="12" id="KW-1185">Reference proteome</keyword>
<dbReference type="Proteomes" id="UP000285060">
    <property type="component" value="Unassembled WGS sequence"/>
</dbReference>
<dbReference type="PANTHER" id="PTHR31650">
    <property type="entry name" value="O-ACYLTRANSFERASE (WSD1-LIKE) FAMILY PROTEIN"/>
    <property type="match status" value="1"/>
</dbReference>
<proteinExistence type="inferred from homology"/>
<comment type="pathway">
    <text evidence="2">Lipid metabolism.</text>
</comment>
<dbReference type="UniPathway" id="UPA00282"/>
<dbReference type="GO" id="GO:0005886">
    <property type="term" value="C:plasma membrane"/>
    <property type="evidence" value="ECO:0007669"/>
    <property type="project" value="TreeGrafter"/>
</dbReference>
<sequence length="519" mass="57143">MLRQRGWTLVNGFRILLRTILETTAIAMDIALLPALESWQDASFATLPWTVPVAFCVAVSVFISYVLPCVFSSPPRRLKRRMTTTGLTTLLTETATNRSILFSITVLDKIVAKETLVDHLRPRMEPAFFVRFRSRVVGRDFCLVEDFDVADHVDVHELDGSQDVHQYAESLNNAPLDMAKPLWMLHVVHSDEQTILLWRLHHCLGDGQSMSICFMKLCDNGQQVLDAVAAPLRPRAPPISIATQAAHVLQTFGRLLWSIALYVRKLVRMMCVDESTQYFKQPGHTTKRLAYSLALTVTDTKAVGKGMGASINDVMLSCVAGALKQMLPEAERRPHMFLRTAIPINMRSVTDPFHTTSNAFSSLLIDLPVGEMDGVERTKLVVRAMAEAKLSMEKEFTLLLTKVMAVLPEAIMLALSRTFTSRVSVAVTNVRGPSVDLYLGGAKIVQSLGFIPPPPSVNVGIAITSIGNTLGVTVATDKSIDAAKLMASIETEFQMLQATVMTAAPDSASRVHNDGIPTR</sequence>
<dbReference type="InterPro" id="IPR045034">
    <property type="entry name" value="O-acyltransferase_WSD1-like"/>
</dbReference>
<accession>A0A3R7A9E7</accession>
<dbReference type="Gene3D" id="3.30.559.10">
    <property type="entry name" value="Chloramphenicol acetyltransferase-like domain"/>
    <property type="match status" value="1"/>
</dbReference>